<dbReference type="AlphaFoldDB" id="A0A2Z5G4J6"/>
<protein>
    <recommendedName>
        <fullName evidence="3">STAS domain-containing protein</fullName>
    </recommendedName>
</protein>
<dbReference type="KEGG" id="abas:ACPOL_4806"/>
<gene>
    <name evidence="1" type="ORF">ACPOL_4806</name>
</gene>
<keyword evidence="2" id="KW-1185">Reference proteome</keyword>
<dbReference type="EMBL" id="CP030840">
    <property type="protein sequence ID" value="AXC14072.1"/>
    <property type="molecule type" value="Genomic_DNA"/>
</dbReference>
<name>A0A2Z5G4J6_9BACT</name>
<evidence type="ECO:0000313" key="1">
    <source>
        <dbReference type="EMBL" id="AXC14072.1"/>
    </source>
</evidence>
<reference evidence="1 2" key="1">
    <citation type="journal article" date="2018" name="Front. Microbiol.">
        <title>Hydrolytic Capabilities as a Key to Environmental Success: Chitinolytic and Cellulolytic Acidobacteria From Acidic Sub-arctic Soils and Boreal Peatlands.</title>
        <authorList>
            <person name="Belova S.E."/>
            <person name="Ravin N.V."/>
            <person name="Pankratov T.A."/>
            <person name="Rakitin A.L."/>
            <person name="Ivanova A.A."/>
            <person name="Beletsky A.V."/>
            <person name="Mardanov A.V."/>
            <person name="Sinninghe Damste J.S."/>
            <person name="Dedysh S.N."/>
        </authorList>
    </citation>
    <scope>NUCLEOTIDE SEQUENCE [LARGE SCALE GENOMIC DNA]</scope>
    <source>
        <strain evidence="1 2">SBC82</strain>
    </source>
</reference>
<accession>A0A2Z5G4J6</accession>
<dbReference type="OrthoDB" id="121077at2"/>
<evidence type="ECO:0008006" key="3">
    <source>
        <dbReference type="Google" id="ProtNLM"/>
    </source>
</evidence>
<sequence>MLKINKVSNGRIVFSLSGRVGEEHVGELKALIDSETEGTRIILDLTDLTLAGHEVISLLERYESSGIELRNCPPYIREWINRHRVGG</sequence>
<evidence type="ECO:0000313" key="2">
    <source>
        <dbReference type="Proteomes" id="UP000253606"/>
    </source>
</evidence>
<proteinExistence type="predicted"/>
<dbReference type="RefSeq" id="WP_114208929.1">
    <property type="nucleotide sequence ID" value="NZ_CP030840.1"/>
</dbReference>
<organism evidence="1 2">
    <name type="scientific">Acidisarcina polymorpha</name>
    <dbReference type="NCBI Taxonomy" id="2211140"/>
    <lineage>
        <taxon>Bacteria</taxon>
        <taxon>Pseudomonadati</taxon>
        <taxon>Acidobacteriota</taxon>
        <taxon>Terriglobia</taxon>
        <taxon>Terriglobales</taxon>
        <taxon>Acidobacteriaceae</taxon>
        <taxon>Acidisarcina</taxon>
    </lineage>
</organism>
<dbReference type="Proteomes" id="UP000253606">
    <property type="component" value="Chromosome"/>
</dbReference>